<dbReference type="SUPFAM" id="SSF52540">
    <property type="entry name" value="P-loop containing nucleoside triphosphate hydrolases"/>
    <property type="match status" value="1"/>
</dbReference>
<accession>A0A9P6VVX6</accession>
<dbReference type="PANTHER" id="PTHR12083:SF9">
    <property type="entry name" value="BIFUNCTIONAL POLYNUCLEOTIDE PHOSPHATASE_KINASE"/>
    <property type="match status" value="1"/>
</dbReference>
<dbReference type="GO" id="GO:0003690">
    <property type="term" value="F:double-stranded DNA binding"/>
    <property type="evidence" value="ECO:0007669"/>
    <property type="project" value="TreeGrafter"/>
</dbReference>
<dbReference type="EMBL" id="PUHQ01000114">
    <property type="protein sequence ID" value="KAG0655675.1"/>
    <property type="molecule type" value="Genomic_DNA"/>
</dbReference>
<reference evidence="2 3" key="1">
    <citation type="submission" date="2020-11" db="EMBL/GenBank/DDBJ databases">
        <title>Kefir isolates.</title>
        <authorList>
            <person name="Marcisauskas S."/>
            <person name="Kim Y."/>
            <person name="Blasche S."/>
        </authorList>
    </citation>
    <scope>NUCLEOTIDE SEQUENCE [LARGE SCALE GENOMIC DNA]</scope>
    <source>
        <strain evidence="2 3">KR</strain>
    </source>
</reference>
<dbReference type="PANTHER" id="PTHR12083">
    <property type="entry name" value="BIFUNCTIONAL POLYNUCLEOTIDE PHOSPHATASE/KINASE"/>
    <property type="match status" value="1"/>
</dbReference>
<dbReference type="Pfam" id="PF13671">
    <property type="entry name" value="AAA_33"/>
    <property type="match status" value="1"/>
</dbReference>
<evidence type="ECO:0000313" key="3">
    <source>
        <dbReference type="Proteomes" id="UP000777482"/>
    </source>
</evidence>
<dbReference type="GO" id="GO:0006281">
    <property type="term" value="P:DNA repair"/>
    <property type="evidence" value="ECO:0007669"/>
    <property type="project" value="TreeGrafter"/>
</dbReference>
<feature type="compositionally biased region" description="Polar residues" evidence="1">
    <location>
        <begin position="176"/>
        <end position="187"/>
    </location>
</feature>
<dbReference type="Proteomes" id="UP000777482">
    <property type="component" value="Unassembled WGS sequence"/>
</dbReference>
<keyword evidence="3" id="KW-1185">Reference proteome</keyword>
<feature type="compositionally biased region" description="Pro residues" evidence="1">
    <location>
        <begin position="257"/>
        <end position="275"/>
    </location>
</feature>
<dbReference type="OrthoDB" id="3512845at2759"/>
<evidence type="ECO:0008006" key="4">
    <source>
        <dbReference type="Google" id="ProtNLM"/>
    </source>
</evidence>
<feature type="region of interest" description="Disordered" evidence="1">
    <location>
        <begin position="176"/>
        <end position="354"/>
    </location>
</feature>
<dbReference type="GO" id="GO:0046403">
    <property type="term" value="F:polynucleotide 3'-phosphatase activity"/>
    <property type="evidence" value="ECO:0007669"/>
    <property type="project" value="TreeGrafter"/>
</dbReference>
<dbReference type="GO" id="GO:0046404">
    <property type="term" value="F:ATP-dependent polydeoxyribonucleotide 5'-hydroxyl-kinase activity"/>
    <property type="evidence" value="ECO:0007669"/>
    <property type="project" value="TreeGrafter"/>
</dbReference>
<gene>
    <name evidence="2" type="ORF">C6P46_000764</name>
</gene>
<dbReference type="InterPro" id="IPR027417">
    <property type="entry name" value="P-loop_NTPase"/>
</dbReference>
<dbReference type="AlphaFoldDB" id="A0A9P6VVX6"/>
<sequence>MQAGPSNAQQGSQELIVLAGVVGSGKSTLSQAWQQHLPDWVRVNQDDLGDRRTCEAAVRTALAQGKNVVVDRQNFDAGQRRTWLEIANEYPHVRVGGMVMGTPKEECRVRLLTRTNHPTIDNPELAVSLLEKFSGLWEEPRLEEGFDQLVTLPPLPPAAEIDATLIRSLLDLLHQSPRNPHAASQRTPRPRPAPYMRPDGFVDDGTWRPPVPRQDRAPAPSPYYGSAYRAPPPQAPQSMWSRGPPPAAYGTYHNPYPYQPPSGPPAWPNQPPYRSGPPREWRNETGAGANHNPTRSAPHYGYPAPQGAPYDSRRAFEPSPQSGPPPGAGPPPPQPASIPHSVQPSAAPEHHYRQ</sequence>
<proteinExistence type="predicted"/>
<evidence type="ECO:0000256" key="1">
    <source>
        <dbReference type="SAM" id="MobiDB-lite"/>
    </source>
</evidence>
<dbReference type="GO" id="GO:0003972">
    <property type="term" value="F:RNA ligase (ATP) activity"/>
    <property type="evidence" value="ECO:0007669"/>
    <property type="project" value="InterPro"/>
</dbReference>
<dbReference type="GO" id="GO:0006388">
    <property type="term" value="P:tRNA splicing, via endonucleolytic cleavage and ligation"/>
    <property type="evidence" value="ECO:0007669"/>
    <property type="project" value="InterPro"/>
</dbReference>
<organism evidence="2 3">
    <name type="scientific">Rhodotorula mucilaginosa</name>
    <name type="common">Yeast</name>
    <name type="synonym">Rhodotorula rubra</name>
    <dbReference type="NCBI Taxonomy" id="5537"/>
    <lineage>
        <taxon>Eukaryota</taxon>
        <taxon>Fungi</taxon>
        <taxon>Dikarya</taxon>
        <taxon>Basidiomycota</taxon>
        <taxon>Pucciniomycotina</taxon>
        <taxon>Microbotryomycetes</taxon>
        <taxon>Sporidiobolales</taxon>
        <taxon>Sporidiobolaceae</taxon>
        <taxon>Rhodotorula</taxon>
    </lineage>
</organism>
<dbReference type="Gene3D" id="3.40.50.300">
    <property type="entry name" value="P-loop containing nucleotide triphosphate hydrolases"/>
    <property type="match status" value="1"/>
</dbReference>
<name>A0A9P6VVX6_RHOMI</name>
<feature type="compositionally biased region" description="Pro residues" evidence="1">
    <location>
        <begin position="321"/>
        <end position="336"/>
    </location>
</feature>
<dbReference type="GO" id="GO:0005524">
    <property type="term" value="F:ATP binding"/>
    <property type="evidence" value="ECO:0007669"/>
    <property type="project" value="InterPro"/>
</dbReference>
<comment type="caution">
    <text evidence="2">The sequence shown here is derived from an EMBL/GenBank/DDBJ whole genome shotgun (WGS) entry which is preliminary data.</text>
</comment>
<protein>
    <recommendedName>
        <fullName evidence="4">P-loop containing nucleoside triphosphate hydrolase protein</fullName>
    </recommendedName>
</protein>
<evidence type="ECO:0000313" key="2">
    <source>
        <dbReference type="EMBL" id="KAG0655675.1"/>
    </source>
</evidence>